<dbReference type="VEuPathDB" id="FungiDB:HMPREF1541_06692"/>
<evidence type="ECO:0000256" key="1">
    <source>
        <dbReference type="SAM" id="SignalP"/>
    </source>
</evidence>
<reference evidence="2 3" key="1">
    <citation type="submission" date="2013-03" db="EMBL/GenBank/DDBJ databases">
        <title>The Genome Sequence of Phialophora europaea CBS 101466.</title>
        <authorList>
            <consortium name="The Broad Institute Genomics Platform"/>
            <person name="Cuomo C."/>
            <person name="de Hoog S."/>
            <person name="Gorbushina A."/>
            <person name="Walker B."/>
            <person name="Young S.K."/>
            <person name="Zeng Q."/>
            <person name="Gargeya S."/>
            <person name="Fitzgerald M."/>
            <person name="Haas B."/>
            <person name="Abouelleil A."/>
            <person name="Allen A.W."/>
            <person name="Alvarado L."/>
            <person name="Arachchi H.M."/>
            <person name="Berlin A.M."/>
            <person name="Chapman S.B."/>
            <person name="Gainer-Dewar J."/>
            <person name="Goldberg J."/>
            <person name="Griggs A."/>
            <person name="Gujja S."/>
            <person name="Hansen M."/>
            <person name="Howarth C."/>
            <person name="Imamovic A."/>
            <person name="Ireland A."/>
            <person name="Larimer J."/>
            <person name="McCowan C."/>
            <person name="Murphy C."/>
            <person name="Pearson M."/>
            <person name="Poon T.W."/>
            <person name="Priest M."/>
            <person name="Roberts A."/>
            <person name="Saif S."/>
            <person name="Shea T."/>
            <person name="Sisk P."/>
            <person name="Sykes S."/>
            <person name="Wortman J."/>
            <person name="Nusbaum C."/>
            <person name="Birren B."/>
        </authorList>
    </citation>
    <scope>NUCLEOTIDE SEQUENCE [LARGE SCALE GENOMIC DNA]</scope>
    <source>
        <strain evidence="2 3">CBS 101466</strain>
    </source>
</reference>
<dbReference type="eggNOG" id="ENOG502T1WF">
    <property type="taxonomic scope" value="Eukaryota"/>
</dbReference>
<sequence>MALRYLLLALCTLLTIGICDPCDWNGATPSAYVEYTNECSPHRSIGPEGYCDYTNSLRKSELGTKHPCKSFCQIRTTFVYDNEYPLGGTYAKGWGWFGSSEWMRFGMHWREPIDLPDAPFDVLEEGISGGLSHASRGLAEVGHIDIELDNDQCGYFTFLPMNKIVCGTYSHAKPWPKCDKDRMSKGNMCVEERSNYATTSGFYGWTGQVGEPTVRGHTVFVRTRCDNGMRLSASEQDQKYALAMTKGGALPDEEYEGWRAVWNNDLLYNRFLGGHYGLDDKALVCLATLSESEAKLLDADVAHCWYRIGELMEEPHKTVPIGRNGEQWGDHTFFGGCSVYVKRRSDWSKECKVTYAEVATAATMITFNCLKEQFKKGRNHWGVKGTHDIRLEGDCAAQVVVWGGNGHGINIGGDTEVDYSHLDPLVRSVLVTLPQGVVPDVAFGDPLDPTQPFGPLGVNGTGLQEWI</sequence>
<dbReference type="RefSeq" id="XP_008719244.1">
    <property type="nucleotide sequence ID" value="XM_008721022.1"/>
</dbReference>
<dbReference type="OrthoDB" id="1896086at2759"/>
<keyword evidence="1" id="KW-0732">Signal</keyword>
<dbReference type="Proteomes" id="UP000030752">
    <property type="component" value="Unassembled WGS sequence"/>
</dbReference>
<dbReference type="EMBL" id="KB822722">
    <property type="protein sequence ID" value="ETN38655.1"/>
    <property type="molecule type" value="Genomic_DNA"/>
</dbReference>
<organism evidence="2 3">
    <name type="scientific">Cyphellophora europaea (strain CBS 101466)</name>
    <name type="common">Phialophora europaea</name>
    <dbReference type="NCBI Taxonomy" id="1220924"/>
    <lineage>
        <taxon>Eukaryota</taxon>
        <taxon>Fungi</taxon>
        <taxon>Dikarya</taxon>
        <taxon>Ascomycota</taxon>
        <taxon>Pezizomycotina</taxon>
        <taxon>Eurotiomycetes</taxon>
        <taxon>Chaetothyriomycetidae</taxon>
        <taxon>Chaetothyriales</taxon>
        <taxon>Cyphellophoraceae</taxon>
        <taxon>Cyphellophora</taxon>
    </lineage>
</organism>
<evidence type="ECO:0000313" key="2">
    <source>
        <dbReference type="EMBL" id="ETN38655.1"/>
    </source>
</evidence>
<gene>
    <name evidence="2" type="ORF">HMPREF1541_06692</name>
</gene>
<dbReference type="InParanoid" id="W2RQQ6"/>
<dbReference type="GeneID" id="19974031"/>
<evidence type="ECO:0000313" key="3">
    <source>
        <dbReference type="Proteomes" id="UP000030752"/>
    </source>
</evidence>
<proteinExistence type="predicted"/>
<feature type="chain" id="PRO_5004824429" evidence="1">
    <location>
        <begin position="22"/>
        <end position="467"/>
    </location>
</feature>
<feature type="signal peptide" evidence="1">
    <location>
        <begin position="1"/>
        <end position="21"/>
    </location>
</feature>
<keyword evidence="3" id="KW-1185">Reference proteome</keyword>
<dbReference type="AlphaFoldDB" id="W2RQQ6"/>
<protein>
    <submittedName>
        <fullName evidence="2">Uncharacterized protein</fullName>
    </submittedName>
</protein>
<name>W2RQQ6_CYPE1</name>
<dbReference type="HOGENOM" id="CLU_059034_0_0_1"/>
<accession>W2RQQ6</accession>